<name>A0AAD4S174_9MAGN</name>
<reference evidence="9" key="1">
    <citation type="submission" date="2022-04" db="EMBL/GenBank/DDBJ databases">
        <title>A functionally conserved STORR gene fusion in Papaver species that diverged 16.8 million years ago.</title>
        <authorList>
            <person name="Catania T."/>
        </authorList>
    </citation>
    <scope>NUCLEOTIDE SEQUENCE</scope>
    <source>
        <strain evidence="9">S-188037</strain>
    </source>
</reference>
<keyword evidence="3" id="KW-0963">Cytoplasm</keyword>
<evidence type="ECO:0000259" key="8">
    <source>
        <dbReference type="PROSITE" id="PS51363"/>
    </source>
</evidence>
<comment type="similarity">
    <text evidence="2">Belongs to the eIF-2B gamma/epsilon subunits family.</text>
</comment>
<dbReference type="GO" id="GO:0003743">
    <property type="term" value="F:translation initiation factor activity"/>
    <property type="evidence" value="ECO:0007669"/>
    <property type="project" value="TreeGrafter"/>
</dbReference>
<dbReference type="Gene3D" id="3.90.550.10">
    <property type="entry name" value="Spore Coat Polysaccharide Biosynthesis Protein SpsA, Chain A"/>
    <property type="match status" value="1"/>
</dbReference>
<proteinExistence type="inferred from homology"/>
<dbReference type="Proteomes" id="UP001202328">
    <property type="component" value="Unassembled WGS sequence"/>
</dbReference>
<comment type="subunit">
    <text evidence="6">Component of the translation initiation factor 2B (eIF2B) complex which is a heterodecamer of two sets of five different subunits: alpha, beta, gamma, delta and epsilon. Subunits alpha, beta and delta comprise a regulatory subcomplex and subunits epsilon and gamma comprise a catalytic subcomplex. Within the complex, the hexameric regulatory complex resides at the center, with the two heterodimeric catalytic subcomplexes bound on opposite sides.</text>
</comment>
<organism evidence="9 10">
    <name type="scientific">Papaver atlanticum</name>
    <dbReference type="NCBI Taxonomy" id="357466"/>
    <lineage>
        <taxon>Eukaryota</taxon>
        <taxon>Viridiplantae</taxon>
        <taxon>Streptophyta</taxon>
        <taxon>Embryophyta</taxon>
        <taxon>Tracheophyta</taxon>
        <taxon>Spermatophyta</taxon>
        <taxon>Magnoliopsida</taxon>
        <taxon>Ranunculales</taxon>
        <taxon>Papaveraceae</taxon>
        <taxon>Papaveroideae</taxon>
        <taxon>Papaver</taxon>
    </lineage>
</organism>
<evidence type="ECO:0000256" key="2">
    <source>
        <dbReference type="ARBA" id="ARBA00007878"/>
    </source>
</evidence>
<comment type="subcellular location">
    <subcellularLocation>
        <location evidence="1">Cytoplasm</location>
        <location evidence="1">Cytosol</location>
    </subcellularLocation>
</comment>
<dbReference type="SMART" id="SM00515">
    <property type="entry name" value="eIF5C"/>
    <property type="match status" value="1"/>
</dbReference>
<keyword evidence="10" id="KW-1185">Reference proteome</keyword>
<dbReference type="InterPro" id="IPR044123">
    <property type="entry name" value="W2_eIF2B_epsilon"/>
</dbReference>
<dbReference type="GO" id="GO:0005851">
    <property type="term" value="C:eukaryotic translation initiation factor 2B complex"/>
    <property type="evidence" value="ECO:0007669"/>
    <property type="project" value="TreeGrafter"/>
</dbReference>
<dbReference type="PROSITE" id="PS51363">
    <property type="entry name" value="W2"/>
    <property type="match status" value="1"/>
</dbReference>
<evidence type="ECO:0000256" key="6">
    <source>
        <dbReference type="ARBA" id="ARBA00046432"/>
    </source>
</evidence>
<dbReference type="InterPro" id="IPR051956">
    <property type="entry name" value="eIF2B_epsilon"/>
</dbReference>
<dbReference type="PANTHER" id="PTHR45887:SF1">
    <property type="entry name" value="TRANSLATION INITIATION FACTOR EIF-2B SUBUNIT EPSILON"/>
    <property type="match status" value="1"/>
</dbReference>
<dbReference type="AlphaFoldDB" id="A0AAD4S174"/>
<protein>
    <recommendedName>
        <fullName evidence="4">Translation initiation factor eIF2B subunit epsilon</fullName>
    </recommendedName>
    <alternativeName>
        <fullName evidence="5">eIF2B GDP-GTP exchange factor subunit epsilon</fullName>
    </alternativeName>
</protein>
<dbReference type="Gene3D" id="1.25.40.180">
    <property type="match status" value="1"/>
</dbReference>
<evidence type="ECO:0000313" key="10">
    <source>
        <dbReference type="Proteomes" id="UP001202328"/>
    </source>
</evidence>
<dbReference type="SUPFAM" id="SSF48371">
    <property type="entry name" value="ARM repeat"/>
    <property type="match status" value="1"/>
</dbReference>
<dbReference type="EMBL" id="JAJJMB010015809">
    <property type="protein sequence ID" value="KAI3852023.1"/>
    <property type="molecule type" value="Genomic_DNA"/>
</dbReference>
<evidence type="ECO:0000256" key="3">
    <source>
        <dbReference type="ARBA" id="ARBA00022490"/>
    </source>
</evidence>
<evidence type="ECO:0000256" key="4">
    <source>
        <dbReference type="ARBA" id="ARBA00044144"/>
    </source>
</evidence>
<dbReference type="InterPro" id="IPR029044">
    <property type="entry name" value="Nucleotide-diphossugar_trans"/>
</dbReference>
<dbReference type="CDD" id="cd11558">
    <property type="entry name" value="W2_eIF2B_epsilon"/>
    <property type="match status" value="1"/>
</dbReference>
<evidence type="ECO:0000256" key="7">
    <source>
        <dbReference type="SAM" id="MobiDB-lite"/>
    </source>
</evidence>
<dbReference type="InterPro" id="IPR016024">
    <property type="entry name" value="ARM-type_fold"/>
</dbReference>
<dbReference type="GO" id="GO:0031369">
    <property type="term" value="F:translation initiation factor binding"/>
    <property type="evidence" value="ECO:0007669"/>
    <property type="project" value="InterPro"/>
</dbReference>
<dbReference type="InterPro" id="IPR003307">
    <property type="entry name" value="W2_domain"/>
</dbReference>
<dbReference type="GO" id="GO:0005085">
    <property type="term" value="F:guanyl-nucleotide exchange factor activity"/>
    <property type="evidence" value="ECO:0007669"/>
    <property type="project" value="InterPro"/>
</dbReference>
<evidence type="ECO:0000256" key="5">
    <source>
        <dbReference type="ARBA" id="ARBA00044345"/>
    </source>
</evidence>
<sequence>MAKKKQTRPAKKDADDQESQSPLQAIFLANTTFEENNFQPITKERPKVLLPLVNTPMIDYSLLQITDYIAKSDWSSLHNPKFTVKTIAPRGSVSAGDALRFIYELDVIRGDFILISADTVTNINMPSLEKVLQEHKQRKETDNNAIMTMLVINKSKHQTTLPGNNDDDQLVMAIHPNTKELLYFDEADADSNAAMVSTLGNKGLLLDNPDAVQVNNDIEDCYIDVCSPEVLSLFADNFDYQQLRRDFVKGLLEDDVMGYKIFIHEIQSNYAAISKDIMQRSTYPLVPDIQFSGKPPIKLESQGIYKGSKRDGETSGSDSEAEEDFDTEVEATFLRLVHEGVDQENTIIEVTSLRLAFNMESTDCARALFWSMMKFAYETPYGTKDELHRNAVRVITTWRDLLRHYVTSTDEQIEIIATFQEMCSELTKDFAAIFHKILHVLYEKDIVTEKAILLWASEKEGADASDKIFVNQSQSLIQWLKEAEEEED</sequence>
<evidence type="ECO:0000313" key="9">
    <source>
        <dbReference type="EMBL" id="KAI3852023.1"/>
    </source>
</evidence>
<accession>A0AAD4S174</accession>
<dbReference type="SUPFAM" id="SSF53448">
    <property type="entry name" value="Nucleotide-diphospho-sugar transferases"/>
    <property type="match status" value="1"/>
</dbReference>
<feature type="region of interest" description="Disordered" evidence="7">
    <location>
        <begin position="1"/>
        <end position="20"/>
    </location>
</feature>
<dbReference type="FunFam" id="1.25.40.180:FF:000022">
    <property type="entry name" value="Translation initiation factor eIF-2B epsilon subunit"/>
    <property type="match status" value="1"/>
</dbReference>
<dbReference type="Pfam" id="PF02020">
    <property type="entry name" value="W2"/>
    <property type="match status" value="1"/>
</dbReference>
<dbReference type="PANTHER" id="PTHR45887">
    <property type="entry name" value="TRANSLATION INITIATION FACTOR EIF-2B SUBUNIT EPSILON"/>
    <property type="match status" value="1"/>
</dbReference>
<evidence type="ECO:0000256" key="1">
    <source>
        <dbReference type="ARBA" id="ARBA00004514"/>
    </source>
</evidence>
<feature type="domain" description="W2" evidence="8">
    <location>
        <begin position="319"/>
        <end position="488"/>
    </location>
</feature>
<comment type="caution">
    <text evidence="9">The sequence shown here is derived from an EMBL/GenBank/DDBJ whole genome shotgun (WGS) entry which is preliminary data.</text>
</comment>
<gene>
    <name evidence="9" type="ORF">MKW98_020022</name>
</gene>
<dbReference type="GO" id="GO:0005829">
    <property type="term" value="C:cytosol"/>
    <property type="evidence" value="ECO:0007669"/>
    <property type="project" value="UniProtKB-SubCell"/>
</dbReference>
<feature type="region of interest" description="Disordered" evidence="7">
    <location>
        <begin position="300"/>
        <end position="324"/>
    </location>
</feature>